<dbReference type="EMBL" id="MU254168">
    <property type="protein sequence ID" value="KAG9241703.1"/>
    <property type="molecule type" value="Genomic_DNA"/>
</dbReference>
<evidence type="ECO:0000256" key="1">
    <source>
        <dbReference type="SAM" id="Coils"/>
    </source>
</evidence>
<feature type="region of interest" description="Disordered" evidence="2">
    <location>
        <begin position="231"/>
        <end position="250"/>
    </location>
</feature>
<evidence type="ECO:0000313" key="4">
    <source>
        <dbReference type="Proteomes" id="UP000887226"/>
    </source>
</evidence>
<reference evidence="3" key="1">
    <citation type="journal article" date="2021" name="IMA Fungus">
        <title>Genomic characterization of three marine fungi, including Emericellopsis atlantica sp. nov. with signatures of a generalist lifestyle and marine biomass degradation.</title>
        <authorList>
            <person name="Hagestad O.C."/>
            <person name="Hou L."/>
            <person name="Andersen J.H."/>
            <person name="Hansen E.H."/>
            <person name="Altermark B."/>
            <person name="Li C."/>
            <person name="Kuhnert E."/>
            <person name="Cox R.J."/>
            <person name="Crous P.W."/>
            <person name="Spatafora J.W."/>
            <person name="Lail K."/>
            <person name="Amirebrahimi M."/>
            <person name="Lipzen A."/>
            <person name="Pangilinan J."/>
            <person name="Andreopoulos W."/>
            <person name="Hayes R.D."/>
            <person name="Ng V."/>
            <person name="Grigoriev I.V."/>
            <person name="Jackson S.A."/>
            <person name="Sutton T.D.S."/>
            <person name="Dobson A.D.W."/>
            <person name="Rama T."/>
        </authorList>
    </citation>
    <scope>NUCLEOTIDE SEQUENCE</scope>
    <source>
        <strain evidence="3">TRa3180A</strain>
    </source>
</reference>
<feature type="compositionally biased region" description="Polar residues" evidence="2">
    <location>
        <begin position="155"/>
        <end position="165"/>
    </location>
</feature>
<keyword evidence="4" id="KW-1185">Reference proteome</keyword>
<sequence>MESIPLPSVGEGLNMLWAHQLRKEHVALLQVIQEHSKSIETLNTEHTRDRQALAEHIAQLEMKEAGSRQEMEKIIDEMAALKDIMEQFPRTQPSVASFPGVFESQDESRSLSAIAHCNPASPCTAALASILPSPHAGSLGQHSPNRSPLPVITTKPDNSQLCSTNDSDKPVPPGSGVTSSVAMYSTSDHVPPIFEPTIGGPKPMKTIGIANRSQPRSRTAIQQTPAIPRVTRSRTAPTTSRKVPGPEFPRLKQGGSASLRFYYLEADKTFQDTTIQSGRERDFVAHFIKGIREEQKRKSLVTQLVANHPAFIEAGEQTIVCEWKDLGWALKKCGFLQSGDIDETMPPPKKRRRNWIPQELIDEILMDEN</sequence>
<proteinExistence type="predicted"/>
<keyword evidence="1" id="KW-0175">Coiled coil</keyword>
<evidence type="ECO:0000313" key="3">
    <source>
        <dbReference type="EMBL" id="KAG9241703.1"/>
    </source>
</evidence>
<accession>A0A9P7YX85</accession>
<dbReference type="OrthoDB" id="3530645at2759"/>
<comment type="caution">
    <text evidence="3">The sequence shown here is derived from an EMBL/GenBank/DDBJ whole genome shotgun (WGS) entry which is preliminary data.</text>
</comment>
<name>A0A9P7YX85_9HELO</name>
<dbReference type="Proteomes" id="UP000887226">
    <property type="component" value="Unassembled WGS sequence"/>
</dbReference>
<organism evidence="3 4">
    <name type="scientific">Calycina marina</name>
    <dbReference type="NCBI Taxonomy" id="1763456"/>
    <lineage>
        <taxon>Eukaryota</taxon>
        <taxon>Fungi</taxon>
        <taxon>Dikarya</taxon>
        <taxon>Ascomycota</taxon>
        <taxon>Pezizomycotina</taxon>
        <taxon>Leotiomycetes</taxon>
        <taxon>Helotiales</taxon>
        <taxon>Pezizellaceae</taxon>
        <taxon>Calycina</taxon>
    </lineage>
</organism>
<feature type="region of interest" description="Disordered" evidence="2">
    <location>
        <begin position="135"/>
        <end position="178"/>
    </location>
</feature>
<dbReference type="AlphaFoldDB" id="A0A9P7YX85"/>
<evidence type="ECO:0000256" key="2">
    <source>
        <dbReference type="SAM" id="MobiDB-lite"/>
    </source>
</evidence>
<feature type="coiled-coil region" evidence="1">
    <location>
        <begin position="43"/>
        <end position="77"/>
    </location>
</feature>
<protein>
    <submittedName>
        <fullName evidence="3">Uncharacterized protein</fullName>
    </submittedName>
</protein>
<gene>
    <name evidence="3" type="ORF">BJ878DRAFT_519263</name>
</gene>